<reference evidence="7" key="2">
    <citation type="journal article" date="2021" name="PeerJ">
        <title>Extensive microbial diversity within the chicken gut microbiome revealed by metagenomics and culture.</title>
        <authorList>
            <person name="Gilroy R."/>
            <person name="Ravi A."/>
            <person name="Getino M."/>
            <person name="Pursley I."/>
            <person name="Horton D.L."/>
            <person name="Alikhan N.F."/>
            <person name="Baker D."/>
            <person name="Gharbi K."/>
            <person name="Hall N."/>
            <person name="Watson M."/>
            <person name="Adriaenssens E.M."/>
            <person name="Foster-Nyarko E."/>
            <person name="Jarju S."/>
            <person name="Secka A."/>
            <person name="Antonio M."/>
            <person name="Oren A."/>
            <person name="Chaudhuri R.R."/>
            <person name="La Ragione R."/>
            <person name="Hildebrand F."/>
            <person name="Pallen M.J."/>
        </authorList>
    </citation>
    <scope>NUCLEOTIDE SEQUENCE</scope>
    <source>
        <strain evidence="7">10406</strain>
    </source>
</reference>
<dbReference type="InterPro" id="IPR051046">
    <property type="entry name" value="MurCDEF_CellWall_CoF430Synth"/>
</dbReference>
<evidence type="ECO:0000313" key="8">
    <source>
        <dbReference type="Proteomes" id="UP000886857"/>
    </source>
</evidence>
<keyword evidence="4" id="KW-1133">Transmembrane helix</keyword>
<dbReference type="EMBL" id="DVOE01000049">
    <property type="protein sequence ID" value="HIU98850.1"/>
    <property type="molecule type" value="Genomic_DNA"/>
</dbReference>
<dbReference type="InterPro" id="IPR013221">
    <property type="entry name" value="Mur_ligase_cen"/>
</dbReference>
<dbReference type="InterPro" id="IPR036615">
    <property type="entry name" value="Mur_ligase_C_dom_sf"/>
</dbReference>
<dbReference type="InterPro" id="IPR036565">
    <property type="entry name" value="Mur-like_cat_sf"/>
</dbReference>
<feature type="domain" description="Mur ligase C-terminal" evidence="5">
    <location>
        <begin position="401"/>
        <end position="520"/>
    </location>
</feature>
<gene>
    <name evidence="7" type="ORF">IAC73_03295</name>
</gene>
<dbReference type="PANTHER" id="PTHR43024:SF1">
    <property type="entry name" value="UDP-N-ACETYLMURAMOYL-TRIPEPTIDE--D-ALANYL-D-ALANINE LIGASE"/>
    <property type="match status" value="1"/>
</dbReference>
<protein>
    <submittedName>
        <fullName evidence="7">UDP-N-acetylmuramoyl-tripeptide--D-alanyl-D-alanine ligase</fullName>
    </submittedName>
</protein>
<evidence type="ECO:0000256" key="4">
    <source>
        <dbReference type="SAM" id="Phobius"/>
    </source>
</evidence>
<keyword evidence="4" id="KW-0472">Membrane</keyword>
<sequence>MVFARGDWFYILMTLVVTAAMSRPSLHAAQLENYSPAAVFRSKKVRSAYLTDLVCILVFAGIWTGFYFVSSRAFWGFLSCLFFFIAEFALYFIEDGTGMKKPLRYTRRAVRAIVLTSLAITALVTVGLTLINGASPDHYLRYPLFFALPAVYPALFAGALAVLNVFERLNNLRYERRAARRLAARPDLIKIAVTGSCGKTSVKNYLAAMLAADFDVLATEGSFNTPLGISKTVDRLTPATEVFIAEMGARKKGDIARLMRMVRPTHAILTAINSQHLATFGSREAIIREKTRVLGVYGDEGVCVVSGALKDIPVIRRNERGNIVLAGEDEECAVRVTDVAVCEDGSVFRLSVGRESAECATRLLGEHNIADIAMAAAMAYCLGVSLERIAGAIGALEPVEHRLQLIRGEGIRIIDDTFNCNPDGAACALGVLALFHGRKVAVTPGMVELGEEEESENRLLGRRLAEVCDAVVLIGKKRTAAIAAGLREGGFGGEAYVFGSLAEAKKNFPRLLHLGDTVLLLNDLPDNYDE</sequence>
<evidence type="ECO:0000313" key="7">
    <source>
        <dbReference type="EMBL" id="HIU98850.1"/>
    </source>
</evidence>
<keyword evidence="4" id="KW-0812">Transmembrane</keyword>
<name>A0A9D1N9M1_9FIRM</name>
<dbReference type="AlphaFoldDB" id="A0A9D1N9M1"/>
<evidence type="ECO:0000259" key="5">
    <source>
        <dbReference type="Pfam" id="PF02875"/>
    </source>
</evidence>
<organism evidence="7 8">
    <name type="scientific">Candidatus Limadaptatus stercoripullorum</name>
    <dbReference type="NCBI Taxonomy" id="2840846"/>
    <lineage>
        <taxon>Bacteria</taxon>
        <taxon>Bacillati</taxon>
        <taxon>Bacillota</taxon>
        <taxon>Clostridia</taxon>
        <taxon>Eubacteriales</taxon>
        <taxon>Candidatus Limadaptatus</taxon>
    </lineage>
</organism>
<feature type="transmembrane region" description="Helical" evidence="4">
    <location>
        <begin position="74"/>
        <end position="93"/>
    </location>
</feature>
<dbReference type="Proteomes" id="UP000886857">
    <property type="component" value="Unassembled WGS sequence"/>
</dbReference>
<dbReference type="Gene3D" id="3.40.1190.10">
    <property type="entry name" value="Mur-like, catalytic domain"/>
    <property type="match status" value="1"/>
</dbReference>
<feature type="domain" description="Mur ligase central" evidence="6">
    <location>
        <begin position="193"/>
        <end position="379"/>
    </location>
</feature>
<proteinExistence type="predicted"/>
<dbReference type="GO" id="GO:0005524">
    <property type="term" value="F:ATP binding"/>
    <property type="evidence" value="ECO:0007669"/>
    <property type="project" value="UniProtKB-KW"/>
</dbReference>
<evidence type="ECO:0000259" key="6">
    <source>
        <dbReference type="Pfam" id="PF08245"/>
    </source>
</evidence>
<evidence type="ECO:0000256" key="1">
    <source>
        <dbReference type="ARBA" id="ARBA00022598"/>
    </source>
</evidence>
<evidence type="ECO:0000256" key="2">
    <source>
        <dbReference type="ARBA" id="ARBA00022741"/>
    </source>
</evidence>
<dbReference type="Gene3D" id="3.90.190.20">
    <property type="entry name" value="Mur ligase, C-terminal domain"/>
    <property type="match status" value="1"/>
</dbReference>
<dbReference type="Pfam" id="PF02875">
    <property type="entry name" value="Mur_ligase_C"/>
    <property type="match status" value="1"/>
</dbReference>
<feature type="transmembrane region" description="Helical" evidence="4">
    <location>
        <begin position="47"/>
        <end position="68"/>
    </location>
</feature>
<keyword evidence="2" id="KW-0547">Nucleotide-binding</keyword>
<dbReference type="PANTHER" id="PTHR43024">
    <property type="entry name" value="UDP-N-ACETYLMURAMOYL-TRIPEPTIDE--D-ALANYL-D-ALANINE LIGASE"/>
    <property type="match status" value="1"/>
</dbReference>
<feature type="transmembrane region" description="Helical" evidence="4">
    <location>
        <begin position="113"/>
        <end position="132"/>
    </location>
</feature>
<comment type="caution">
    <text evidence="7">The sequence shown here is derived from an EMBL/GenBank/DDBJ whole genome shotgun (WGS) entry which is preliminary data.</text>
</comment>
<feature type="transmembrane region" description="Helical" evidence="4">
    <location>
        <begin position="144"/>
        <end position="166"/>
    </location>
</feature>
<dbReference type="SUPFAM" id="SSF53623">
    <property type="entry name" value="MurD-like peptide ligases, catalytic domain"/>
    <property type="match status" value="1"/>
</dbReference>
<reference evidence="7" key="1">
    <citation type="submission" date="2020-10" db="EMBL/GenBank/DDBJ databases">
        <authorList>
            <person name="Gilroy R."/>
        </authorList>
    </citation>
    <scope>NUCLEOTIDE SEQUENCE</scope>
    <source>
        <strain evidence="7">10406</strain>
    </source>
</reference>
<keyword evidence="1 7" id="KW-0436">Ligase</keyword>
<dbReference type="Pfam" id="PF08245">
    <property type="entry name" value="Mur_ligase_M"/>
    <property type="match status" value="1"/>
</dbReference>
<dbReference type="SUPFAM" id="SSF53244">
    <property type="entry name" value="MurD-like peptide ligases, peptide-binding domain"/>
    <property type="match status" value="1"/>
</dbReference>
<evidence type="ECO:0000256" key="3">
    <source>
        <dbReference type="ARBA" id="ARBA00022840"/>
    </source>
</evidence>
<keyword evidence="3" id="KW-0067">ATP-binding</keyword>
<dbReference type="GO" id="GO:0016881">
    <property type="term" value="F:acid-amino acid ligase activity"/>
    <property type="evidence" value="ECO:0007669"/>
    <property type="project" value="InterPro"/>
</dbReference>
<accession>A0A9D1N9M1</accession>
<dbReference type="InterPro" id="IPR004101">
    <property type="entry name" value="Mur_ligase_C"/>
</dbReference>